<sequence>MNKNKFQECEIVQDLLPLYYDDACTQASKEFVEQHLADCEKCQKTYAELKNNTFDTLLKKESESVLERHAKKERNAAYKAGAVIALLLLIPIVITFFVSMSSGGDLGVFAVLTASMLLVAALTVVPLMSQQKRFVKSILTGILALLAIFFFVDRMNGGGEFVLWSIPTIFGLSIVLFPLVIRNLTLPVVLSDKKALITMVWDTFWLFLTIFEVCNHAGDMEGMRTGYIVAIVFMVGIWLIFLTARYLPVSVWIKSGLIVGIISIWTVFANDVCGYFIEHKKQLTILFADFSNWTDTDCVNGNIFVLALILGGGISVALFITGLAKRNGKI</sequence>
<name>A0A2Z4U9K5_9FIRM</name>
<feature type="transmembrane region" description="Helical" evidence="3">
    <location>
        <begin position="106"/>
        <end position="127"/>
    </location>
</feature>
<feature type="transmembrane region" description="Helical" evidence="3">
    <location>
        <begin position="256"/>
        <end position="277"/>
    </location>
</feature>
<dbReference type="Pfam" id="PF13490">
    <property type="entry name" value="zf-HC2"/>
    <property type="match status" value="1"/>
</dbReference>
<evidence type="ECO:0000313" key="5">
    <source>
        <dbReference type="EMBL" id="AWY97499.1"/>
    </source>
</evidence>
<dbReference type="OrthoDB" id="6194834at2"/>
<dbReference type="InterPro" id="IPR041916">
    <property type="entry name" value="Anti_sigma_zinc_sf"/>
</dbReference>
<dbReference type="Gene3D" id="1.10.10.1320">
    <property type="entry name" value="Anti-sigma factor, zinc-finger domain"/>
    <property type="match status" value="1"/>
</dbReference>
<feature type="transmembrane region" description="Helical" evidence="3">
    <location>
        <begin position="303"/>
        <end position="324"/>
    </location>
</feature>
<dbReference type="Proteomes" id="UP000250003">
    <property type="component" value="Chromosome"/>
</dbReference>
<feature type="transmembrane region" description="Helical" evidence="3">
    <location>
        <begin position="225"/>
        <end position="244"/>
    </location>
</feature>
<feature type="transmembrane region" description="Helical" evidence="3">
    <location>
        <begin position="164"/>
        <end position="184"/>
    </location>
</feature>
<keyword evidence="6" id="KW-1185">Reference proteome</keyword>
<dbReference type="InterPro" id="IPR027383">
    <property type="entry name" value="Znf_put"/>
</dbReference>
<feature type="transmembrane region" description="Helical" evidence="3">
    <location>
        <begin position="76"/>
        <end position="100"/>
    </location>
</feature>
<keyword evidence="3" id="KW-0812">Transmembrane</keyword>
<dbReference type="EMBL" id="CP030280">
    <property type="protein sequence ID" value="AWY97499.1"/>
    <property type="molecule type" value="Genomic_DNA"/>
</dbReference>
<feature type="domain" description="Putative zinc-finger" evidence="4">
    <location>
        <begin position="9"/>
        <end position="43"/>
    </location>
</feature>
<evidence type="ECO:0000256" key="1">
    <source>
        <dbReference type="ARBA" id="ARBA00024353"/>
    </source>
</evidence>
<feature type="transmembrane region" description="Helical" evidence="3">
    <location>
        <begin position="196"/>
        <end position="213"/>
    </location>
</feature>
<proteinExistence type="inferred from homology"/>
<evidence type="ECO:0000259" key="4">
    <source>
        <dbReference type="Pfam" id="PF13490"/>
    </source>
</evidence>
<dbReference type="KEGG" id="blau:DQQ01_04325"/>
<accession>A0A2Z4U9K5</accession>
<evidence type="ECO:0000256" key="3">
    <source>
        <dbReference type="SAM" id="Phobius"/>
    </source>
</evidence>
<dbReference type="AlphaFoldDB" id="A0A2Z4U9K5"/>
<keyword evidence="3" id="KW-1133">Transmembrane helix</keyword>
<gene>
    <name evidence="5" type="ORF">DQQ01_04325</name>
</gene>
<feature type="transmembrane region" description="Helical" evidence="3">
    <location>
        <begin position="134"/>
        <end position="152"/>
    </location>
</feature>
<comment type="similarity">
    <text evidence="1">Belongs to the zinc-associated anti-sigma factor (ZAS) superfamily. Anti-sigma-W factor family.</text>
</comment>
<keyword evidence="3" id="KW-0472">Membrane</keyword>
<protein>
    <recommendedName>
        <fullName evidence="2">Anti-sigma-W factor RsiW</fullName>
    </recommendedName>
</protein>
<reference evidence="6" key="1">
    <citation type="submission" date="2018-06" db="EMBL/GenBank/DDBJ databases">
        <title>Description of Blautia argi sp. nov., a new anaerobic isolated from dog feces.</title>
        <authorList>
            <person name="Chang Y.-H."/>
            <person name="Paek J."/>
            <person name="Shin Y."/>
        </authorList>
    </citation>
    <scope>NUCLEOTIDE SEQUENCE [LARGE SCALE GENOMIC DNA]</scope>
    <source>
        <strain evidence="6">KCTC 15426</strain>
    </source>
</reference>
<evidence type="ECO:0000256" key="2">
    <source>
        <dbReference type="ARBA" id="ARBA00024438"/>
    </source>
</evidence>
<evidence type="ECO:0000313" key="6">
    <source>
        <dbReference type="Proteomes" id="UP000250003"/>
    </source>
</evidence>
<dbReference type="RefSeq" id="WP_111918693.1">
    <property type="nucleotide sequence ID" value="NZ_CAUWHR010000012.1"/>
</dbReference>
<organism evidence="5 6">
    <name type="scientific">Blautia argi</name>
    <dbReference type="NCBI Taxonomy" id="1912897"/>
    <lineage>
        <taxon>Bacteria</taxon>
        <taxon>Bacillati</taxon>
        <taxon>Bacillota</taxon>
        <taxon>Clostridia</taxon>
        <taxon>Lachnospirales</taxon>
        <taxon>Lachnospiraceae</taxon>
        <taxon>Blautia</taxon>
    </lineage>
</organism>